<dbReference type="AlphaFoldDB" id="A0A1H8URG6"/>
<feature type="transmembrane region" description="Helical" evidence="1">
    <location>
        <begin position="72"/>
        <end position="97"/>
    </location>
</feature>
<evidence type="ECO:0000313" key="2">
    <source>
        <dbReference type="EMBL" id="SEP05751.1"/>
    </source>
</evidence>
<dbReference type="EMBL" id="FODV01000012">
    <property type="protein sequence ID" value="SEP05751.1"/>
    <property type="molecule type" value="Genomic_DNA"/>
</dbReference>
<dbReference type="OrthoDB" id="253248at2157"/>
<gene>
    <name evidence="2" type="ORF">SAMN04487948_11259</name>
</gene>
<feature type="transmembrane region" description="Helical" evidence="1">
    <location>
        <begin position="109"/>
        <end position="127"/>
    </location>
</feature>
<evidence type="ECO:0000313" key="3">
    <source>
        <dbReference type="Proteomes" id="UP000199126"/>
    </source>
</evidence>
<dbReference type="RefSeq" id="WP_089826440.1">
    <property type="nucleotide sequence ID" value="NZ_FODV01000012.1"/>
</dbReference>
<reference evidence="3" key="1">
    <citation type="submission" date="2016-10" db="EMBL/GenBank/DDBJ databases">
        <authorList>
            <person name="Varghese N."/>
            <person name="Submissions S."/>
        </authorList>
    </citation>
    <scope>NUCLEOTIDE SEQUENCE [LARGE SCALE GENOMIC DNA]</scope>
    <source>
        <strain evidence="3">CGMCC 1.10121</strain>
    </source>
</reference>
<keyword evidence="1" id="KW-0472">Membrane</keyword>
<feature type="transmembrane region" description="Helical" evidence="1">
    <location>
        <begin position="12"/>
        <end position="32"/>
    </location>
</feature>
<dbReference type="Proteomes" id="UP000199126">
    <property type="component" value="Unassembled WGS sequence"/>
</dbReference>
<evidence type="ECO:0000256" key="1">
    <source>
        <dbReference type="SAM" id="Phobius"/>
    </source>
</evidence>
<keyword evidence="3" id="KW-1185">Reference proteome</keyword>
<feature type="transmembrane region" description="Helical" evidence="1">
    <location>
        <begin position="44"/>
        <end position="60"/>
    </location>
</feature>
<protein>
    <submittedName>
        <fullName evidence="2">Uncharacterized protein</fullName>
    </submittedName>
</protein>
<keyword evidence="1" id="KW-1133">Transmembrane helix</keyword>
<sequence>MVLPRRMLEGAGVAVGLFVLFGVVTGLIPNPVYVRMVPRTPLDYLYLTTTSVFAGAFVAQRPVTVGSGDDRFAAGGVVGGFLAFGCPICNVVLLTLFGSSALMTYLEPYRPLLGAVTTVFLAGLLYYRHRRTCETCD</sequence>
<accession>A0A1H8URG6</accession>
<keyword evidence="1" id="KW-0812">Transmembrane</keyword>
<organism evidence="2 3">
    <name type="scientific">Halogranum amylolyticum</name>
    <dbReference type="NCBI Taxonomy" id="660520"/>
    <lineage>
        <taxon>Archaea</taxon>
        <taxon>Methanobacteriati</taxon>
        <taxon>Methanobacteriota</taxon>
        <taxon>Stenosarchaea group</taxon>
        <taxon>Halobacteria</taxon>
        <taxon>Halobacteriales</taxon>
        <taxon>Haloferacaceae</taxon>
    </lineage>
</organism>
<name>A0A1H8URG6_9EURY</name>
<proteinExistence type="predicted"/>